<keyword evidence="4 7" id="KW-1133">Transmembrane helix</keyword>
<dbReference type="AlphaFoldDB" id="A0A9Q0RYX4"/>
<protein>
    <submittedName>
        <fullName evidence="9">Sodium/hydrogen exchanger 9B2</fullName>
    </submittedName>
</protein>
<dbReference type="InterPro" id="IPR038770">
    <property type="entry name" value="Na+/solute_symporter_sf"/>
</dbReference>
<feature type="domain" description="Cation/H+ exchanger transmembrane" evidence="8">
    <location>
        <begin position="259"/>
        <end position="636"/>
    </location>
</feature>
<feature type="transmembrane region" description="Helical" evidence="7">
    <location>
        <begin position="246"/>
        <end position="268"/>
    </location>
</feature>
<dbReference type="Pfam" id="PF00999">
    <property type="entry name" value="Na_H_Exchanger"/>
    <property type="match status" value="1"/>
</dbReference>
<feature type="transmembrane region" description="Helical" evidence="7">
    <location>
        <begin position="334"/>
        <end position="354"/>
    </location>
</feature>
<evidence type="ECO:0000256" key="1">
    <source>
        <dbReference type="ARBA" id="ARBA00004141"/>
    </source>
</evidence>
<evidence type="ECO:0000256" key="7">
    <source>
        <dbReference type="SAM" id="Phobius"/>
    </source>
</evidence>
<dbReference type="Proteomes" id="UP001151699">
    <property type="component" value="Chromosome X"/>
</dbReference>
<comment type="subcellular location">
    <subcellularLocation>
        <location evidence="1">Membrane</location>
        <topology evidence="1">Multi-pass membrane protein</topology>
    </subcellularLocation>
</comment>
<feature type="transmembrane region" description="Helical" evidence="7">
    <location>
        <begin position="393"/>
        <end position="420"/>
    </location>
</feature>
<feature type="transmembrane region" description="Helical" evidence="7">
    <location>
        <begin position="552"/>
        <end position="571"/>
    </location>
</feature>
<dbReference type="PANTHER" id="PTHR31102:SF1">
    <property type="entry name" value="CATION_H+ EXCHANGER DOMAIN-CONTAINING PROTEIN"/>
    <property type="match status" value="1"/>
</dbReference>
<feature type="transmembrane region" description="Helical" evidence="7">
    <location>
        <begin position="426"/>
        <end position="448"/>
    </location>
</feature>
<evidence type="ECO:0000256" key="3">
    <source>
        <dbReference type="ARBA" id="ARBA00022692"/>
    </source>
</evidence>
<evidence type="ECO:0000259" key="8">
    <source>
        <dbReference type="Pfam" id="PF00999"/>
    </source>
</evidence>
<keyword evidence="3 7" id="KW-0812">Transmembrane</keyword>
<proteinExistence type="inferred from homology"/>
<reference evidence="9" key="1">
    <citation type="submission" date="2022-07" db="EMBL/GenBank/DDBJ databases">
        <authorList>
            <person name="Trinca V."/>
            <person name="Uliana J.V.C."/>
            <person name="Torres T.T."/>
            <person name="Ward R.J."/>
            <person name="Monesi N."/>
        </authorList>
    </citation>
    <scope>NUCLEOTIDE SEQUENCE</scope>
    <source>
        <strain evidence="9">HSMRA1968</strain>
        <tissue evidence="9">Whole embryos</tissue>
    </source>
</reference>
<dbReference type="EMBL" id="WJQU01000003">
    <property type="protein sequence ID" value="KAJ6637937.1"/>
    <property type="molecule type" value="Genomic_DNA"/>
</dbReference>
<evidence type="ECO:0000256" key="4">
    <source>
        <dbReference type="ARBA" id="ARBA00022989"/>
    </source>
</evidence>
<dbReference type="GO" id="GO:0015297">
    <property type="term" value="F:antiporter activity"/>
    <property type="evidence" value="ECO:0007669"/>
    <property type="project" value="InterPro"/>
</dbReference>
<keyword evidence="10" id="KW-1185">Reference proteome</keyword>
<accession>A0A9Q0RYX4</accession>
<evidence type="ECO:0000256" key="5">
    <source>
        <dbReference type="ARBA" id="ARBA00023136"/>
    </source>
</evidence>
<comment type="caution">
    <text evidence="9">The sequence shown here is derived from an EMBL/GenBank/DDBJ whole genome shotgun (WGS) entry which is preliminary data.</text>
</comment>
<feature type="region of interest" description="Disordered" evidence="6">
    <location>
        <begin position="127"/>
        <end position="146"/>
    </location>
</feature>
<feature type="transmembrane region" description="Helical" evidence="7">
    <location>
        <begin position="517"/>
        <end position="540"/>
    </location>
</feature>
<keyword evidence="5 7" id="KW-0472">Membrane</keyword>
<evidence type="ECO:0000313" key="10">
    <source>
        <dbReference type="Proteomes" id="UP001151699"/>
    </source>
</evidence>
<dbReference type="GO" id="GO:1902600">
    <property type="term" value="P:proton transmembrane transport"/>
    <property type="evidence" value="ECO:0007669"/>
    <property type="project" value="InterPro"/>
</dbReference>
<comment type="similarity">
    <text evidence="2">Belongs to the monovalent cation:proton antiporter 1 (CPA1) transporter (TC 2.A.36) family.</text>
</comment>
<feature type="transmembrane region" description="Helical" evidence="7">
    <location>
        <begin position="360"/>
        <end position="381"/>
    </location>
</feature>
<organism evidence="9 10">
    <name type="scientific">Pseudolycoriella hygida</name>
    <dbReference type="NCBI Taxonomy" id="35572"/>
    <lineage>
        <taxon>Eukaryota</taxon>
        <taxon>Metazoa</taxon>
        <taxon>Ecdysozoa</taxon>
        <taxon>Arthropoda</taxon>
        <taxon>Hexapoda</taxon>
        <taxon>Insecta</taxon>
        <taxon>Pterygota</taxon>
        <taxon>Neoptera</taxon>
        <taxon>Endopterygota</taxon>
        <taxon>Diptera</taxon>
        <taxon>Nematocera</taxon>
        <taxon>Sciaroidea</taxon>
        <taxon>Sciaridae</taxon>
        <taxon>Pseudolycoriella</taxon>
    </lineage>
</organism>
<dbReference type="Gene3D" id="1.20.1530.20">
    <property type="match status" value="1"/>
</dbReference>
<dbReference type="PANTHER" id="PTHR31102">
    <property type="match status" value="1"/>
</dbReference>
<feature type="transmembrane region" description="Helical" evidence="7">
    <location>
        <begin position="460"/>
        <end position="479"/>
    </location>
</feature>
<evidence type="ECO:0000256" key="2">
    <source>
        <dbReference type="ARBA" id="ARBA00007367"/>
    </source>
</evidence>
<feature type="compositionally biased region" description="Polar residues" evidence="6">
    <location>
        <begin position="52"/>
        <end position="71"/>
    </location>
</feature>
<feature type="transmembrane region" description="Helical" evidence="7">
    <location>
        <begin position="218"/>
        <end position="240"/>
    </location>
</feature>
<evidence type="ECO:0000313" key="9">
    <source>
        <dbReference type="EMBL" id="KAJ6637937.1"/>
    </source>
</evidence>
<sequence>MAYLKCQFINQKTKSVVENRFILEGLFGYIRASFRKVTETIYFATETSTSKASRMSSIDSGERPISSQSMSETKRKVSIQAEPIEPRTSYDSLGVDLYARRKVSQTSNPDRGELGPARKKSILVQSTVQPTSITPPAPQSDVESTKSLNLDRLNGEAFTRNYINQRLYRQPKPTANIEESWIYALCLRCRVEDNTPSWEPKYWQKLCPYPLCPSYRQFANFVAIVLIGILTWITAFAILGDTAAPGGHLFSLVVLSVAANFGGWLISLTTLPRLVGMLAVGILFQNLNWVDVNESYSEITAEIRKFALTIILVRVGLEIDPEAFKKMYKTILKLGLVPWSVECCVIAVLSYFLFDFPWVWAFALGSIIAAVSPAVVVPCLFRLRTKGYGVVKGIPTCIVAVAGIGDATSVAAFGIISSILFGTGSLTYQISQAPVCILGGLAFGVVWGQLLRIVPEKGDTYLVPIRTLMLLAGGTLVVFGTEKIGYEGAGPLGAVFAALISNYYWCQQGWPIDENPVSTAFEIFWMIFEPILFGITGTVIKFKELDPQVVSVGVGVISAGVLIRILTTIAISFGDKLNIKERIFVSLSWMAKAIVQAALGPVFLRRLHDSHDATEQEKRLAEIMSMICVLSIILTAPIGALLISVSGTKLLTKTKPLEARKVSAWRRRRPSLFDIGIKDEVEEERNRIPEIQVDKQTIVNTSTNQGRPLPIYTLEE</sequence>
<feature type="transmembrane region" description="Helical" evidence="7">
    <location>
        <begin position="485"/>
        <end position="505"/>
    </location>
</feature>
<gene>
    <name evidence="9" type="primary">SLC9B2_1</name>
    <name evidence="9" type="ORF">Bhyg_10668</name>
</gene>
<dbReference type="InterPro" id="IPR006153">
    <property type="entry name" value="Cation/H_exchanger_TM"/>
</dbReference>
<dbReference type="InterPro" id="IPR051843">
    <property type="entry name" value="CPA1_transporter"/>
</dbReference>
<evidence type="ECO:0000256" key="6">
    <source>
        <dbReference type="SAM" id="MobiDB-lite"/>
    </source>
</evidence>
<feature type="transmembrane region" description="Helical" evidence="7">
    <location>
        <begin position="583"/>
        <end position="603"/>
    </location>
</feature>
<dbReference type="OrthoDB" id="423807at2759"/>
<dbReference type="GO" id="GO:0016020">
    <property type="term" value="C:membrane"/>
    <property type="evidence" value="ECO:0007669"/>
    <property type="project" value="UniProtKB-SubCell"/>
</dbReference>
<feature type="transmembrane region" description="Helical" evidence="7">
    <location>
        <begin position="623"/>
        <end position="645"/>
    </location>
</feature>
<name>A0A9Q0RYX4_9DIPT</name>
<feature type="region of interest" description="Disordered" evidence="6">
    <location>
        <begin position="52"/>
        <end position="83"/>
    </location>
</feature>